<evidence type="ECO:0000256" key="3">
    <source>
        <dbReference type="ARBA" id="ARBA00022573"/>
    </source>
</evidence>
<comment type="caution">
    <text evidence="6">The sequence shown here is derived from an EMBL/GenBank/DDBJ whole genome shotgun (WGS) entry which is preliminary data.</text>
</comment>
<dbReference type="STRING" id="1280514.AXFE_10120"/>
<evidence type="ECO:0000256" key="2">
    <source>
        <dbReference type="ARBA" id="ARBA00009774"/>
    </source>
</evidence>
<dbReference type="Proteomes" id="UP000032360">
    <property type="component" value="Unassembled WGS sequence"/>
</dbReference>
<dbReference type="PANTHER" id="PTHR43588">
    <property type="entry name" value="COBALT-PRECORRIN-8 METHYLMUTASE"/>
    <property type="match status" value="1"/>
</dbReference>
<dbReference type="EMBL" id="JXYS01000025">
    <property type="protein sequence ID" value="KJF18111.1"/>
    <property type="molecule type" value="Genomic_DNA"/>
</dbReference>
<dbReference type="SUPFAM" id="SSF63965">
    <property type="entry name" value="Precorrin-8X methylmutase CbiC/CobH"/>
    <property type="match status" value="1"/>
</dbReference>
<dbReference type="GO" id="GO:0009236">
    <property type="term" value="P:cobalamin biosynthetic process"/>
    <property type="evidence" value="ECO:0007669"/>
    <property type="project" value="UniProtKB-UniPathway"/>
</dbReference>
<dbReference type="GO" id="GO:0016993">
    <property type="term" value="F:precorrin-8X methylmutase activity"/>
    <property type="evidence" value="ECO:0007669"/>
    <property type="project" value="UniProtKB-EC"/>
</dbReference>
<dbReference type="EC" id="5.4.99.61" evidence="6"/>
<organism evidence="6 7">
    <name type="scientific">Acidithrix ferrooxidans</name>
    <dbReference type="NCBI Taxonomy" id="1280514"/>
    <lineage>
        <taxon>Bacteria</taxon>
        <taxon>Bacillati</taxon>
        <taxon>Actinomycetota</taxon>
        <taxon>Acidimicrobiia</taxon>
        <taxon>Acidimicrobiales</taxon>
        <taxon>Acidimicrobiaceae</taxon>
        <taxon>Acidithrix</taxon>
    </lineage>
</organism>
<dbReference type="InterPro" id="IPR036588">
    <property type="entry name" value="CobH/CbiC_sf"/>
</dbReference>
<feature type="domain" description="Cobalamin biosynthesis precorrin-8X methylmutase CobH/CbiC" evidence="5">
    <location>
        <begin position="59"/>
        <end position="245"/>
    </location>
</feature>
<proteinExistence type="inferred from homology"/>
<evidence type="ECO:0000256" key="1">
    <source>
        <dbReference type="ARBA" id="ARBA00004953"/>
    </source>
</evidence>
<dbReference type="PANTHER" id="PTHR43588:SF1">
    <property type="entry name" value="COBALT-PRECORRIN-8 METHYLMUTASE"/>
    <property type="match status" value="1"/>
</dbReference>
<dbReference type="Pfam" id="PF02570">
    <property type="entry name" value="CbiC"/>
    <property type="match status" value="1"/>
</dbReference>
<protein>
    <submittedName>
        <fullName evidence="6">Precorrin-8X methylmutase</fullName>
        <ecNumber evidence="6">5.4.99.61</ecNumber>
    </submittedName>
</protein>
<evidence type="ECO:0000259" key="5">
    <source>
        <dbReference type="Pfam" id="PF02570"/>
    </source>
</evidence>
<dbReference type="AlphaFoldDB" id="A0A0D8HLY2"/>
<sequence length="270" mass="29552">MKSSLDLTLFKELDRCHRNSLSISPKAKIKVINNAQSPSNIVIEVKSINRYLQQMAGNDIEDKSMAIIAQSVNLNGFDRYEREVAARVIHACADPTILETLSFSDGSVAKAVNCLANSRAKVITDVEMTRRALYWRETICGLDQVETPDQNKTRTQTGIENALLESPSDPIVVIGCAPTALYSVIELWEKERIDPTLVVALPVGFVGAAEAKKLLQESEIPQISNIGPRGGSAMTAAAFNAIARMAKGSFVLEEALNRITPKANETRRPK</sequence>
<dbReference type="RefSeq" id="WP_052604768.1">
    <property type="nucleotide sequence ID" value="NZ_JXYS01000025.1"/>
</dbReference>
<comment type="similarity">
    <text evidence="2">Belongs to the CobH/CbiC family.</text>
</comment>
<dbReference type="UniPathway" id="UPA00148"/>
<keyword evidence="4 6" id="KW-0413">Isomerase</keyword>
<evidence type="ECO:0000256" key="4">
    <source>
        <dbReference type="ARBA" id="ARBA00023235"/>
    </source>
</evidence>
<dbReference type="Gene3D" id="3.40.50.10230">
    <property type="entry name" value="Cobalamin biosynthesis CobH/CbiC, precorrin-8X methylmutase"/>
    <property type="match status" value="1"/>
</dbReference>
<dbReference type="InterPro" id="IPR003722">
    <property type="entry name" value="Cbl_synth_CobH/CbiC"/>
</dbReference>
<accession>A0A0D8HLY2</accession>
<evidence type="ECO:0000313" key="6">
    <source>
        <dbReference type="EMBL" id="KJF18111.1"/>
    </source>
</evidence>
<dbReference type="OrthoDB" id="9780708at2"/>
<keyword evidence="3" id="KW-0169">Cobalamin biosynthesis</keyword>
<comment type="pathway">
    <text evidence="1">Cofactor biosynthesis; adenosylcobalamin biosynthesis.</text>
</comment>
<evidence type="ECO:0000313" key="7">
    <source>
        <dbReference type="Proteomes" id="UP000032360"/>
    </source>
</evidence>
<reference evidence="6 7" key="1">
    <citation type="submission" date="2015-01" db="EMBL/GenBank/DDBJ databases">
        <title>Draft genome of the acidophilic iron oxidizer Acidithrix ferrooxidans strain Py-F3.</title>
        <authorList>
            <person name="Poehlein A."/>
            <person name="Eisen S."/>
            <person name="Schloemann M."/>
            <person name="Johnson B.D."/>
            <person name="Daniel R."/>
            <person name="Muehling M."/>
        </authorList>
    </citation>
    <scope>NUCLEOTIDE SEQUENCE [LARGE SCALE GENOMIC DNA]</scope>
    <source>
        <strain evidence="6 7">Py-F3</strain>
    </source>
</reference>
<name>A0A0D8HLY2_9ACTN</name>
<gene>
    <name evidence="6" type="primary">cobH</name>
    <name evidence="6" type="ORF">AXFE_10120</name>
</gene>
<keyword evidence="7" id="KW-1185">Reference proteome</keyword>